<reference evidence="4" key="1">
    <citation type="journal article" date="2024" name="IScience">
        <title>Strigolactones Initiate the Formation of Haustorium-like Structures in Castilleja.</title>
        <authorList>
            <person name="Buerger M."/>
            <person name="Peterson D."/>
            <person name="Chory J."/>
        </authorList>
    </citation>
    <scope>NUCLEOTIDE SEQUENCE [LARGE SCALE GENOMIC DNA]</scope>
</reference>
<organism evidence="3 4">
    <name type="scientific">Castilleja foliolosa</name>
    <dbReference type="NCBI Taxonomy" id="1961234"/>
    <lineage>
        <taxon>Eukaryota</taxon>
        <taxon>Viridiplantae</taxon>
        <taxon>Streptophyta</taxon>
        <taxon>Embryophyta</taxon>
        <taxon>Tracheophyta</taxon>
        <taxon>Spermatophyta</taxon>
        <taxon>Magnoliopsida</taxon>
        <taxon>eudicotyledons</taxon>
        <taxon>Gunneridae</taxon>
        <taxon>Pentapetalae</taxon>
        <taxon>asterids</taxon>
        <taxon>lamiids</taxon>
        <taxon>Lamiales</taxon>
        <taxon>Orobanchaceae</taxon>
        <taxon>Pedicularideae</taxon>
        <taxon>Castillejinae</taxon>
        <taxon>Castilleja</taxon>
    </lineage>
</organism>
<evidence type="ECO:0000256" key="2">
    <source>
        <dbReference type="SAM" id="Phobius"/>
    </source>
</evidence>
<feature type="transmembrane region" description="Helical" evidence="2">
    <location>
        <begin position="114"/>
        <end position="133"/>
    </location>
</feature>
<dbReference type="GO" id="GO:0016757">
    <property type="term" value="F:glycosyltransferase activity"/>
    <property type="evidence" value="ECO:0007669"/>
    <property type="project" value="UniProtKB-KW"/>
</dbReference>
<dbReference type="EMBL" id="JAVIJP010000013">
    <property type="protein sequence ID" value="KAL3645047.1"/>
    <property type="molecule type" value="Genomic_DNA"/>
</dbReference>
<keyword evidence="2" id="KW-0472">Membrane</keyword>
<comment type="caution">
    <text evidence="3">The sequence shown here is derived from an EMBL/GenBank/DDBJ whole genome shotgun (WGS) entry which is preliminary data.</text>
</comment>
<accession>A0ABD3DU81</accession>
<keyword evidence="2" id="KW-0812">Transmembrane</keyword>
<evidence type="ECO:0000256" key="1">
    <source>
        <dbReference type="SAM" id="MobiDB-lite"/>
    </source>
</evidence>
<proteinExistence type="predicted"/>
<keyword evidence="3" id="KW-0808">Transferase</keyword>
<dbReference type="Proteomes" id="UP001632038">
    <property type="component" value="Unassembled WGS sequence"/>
</dbReference>
<feature type="region of interest" description="Disordered" evidence="1">
    <location>
        <begin position="1"/>
        <end position="27"/>
    </location>
</feature>
<evidence type="ECO:0000313" key="4">
    <source>
        <dbReference type="Proteomes" id="UP001632038"/>
    </source>
</evidence>
<sequence length="134" mass="14829">MKKFSNPKPKNPFACPESMYQPTPPRISRGLFENVRLSGRSIGASMMLDGGDSGESPGSCNINIYINNDIQGVNNSVLIGSEVKMGDPGVRLCLEGLKMDRGFRMISRKKDWDSLILLVGFMIMVFSFCAYLLI</sequence>
<feature type="compositionally biased region" description="Low complexity" evidence="1">
    <location>
        <begin position="1"/>
        <end position="13"/>
    </location>
</feature>
<name>A0ABD3DU81_9LAMI</name>
<protein>
    <submittedName>
        <fullName evidence="3">Xyloglucan galactosyltransferase</fullName>
    </submittedName>
</protein>
<evidence type="ECO:0000313" key="3">
    <source>
        <dbReference type="EMBL" id="KAL3645047.1"/>
    </source>
</evidence>
<keyword evidence="4" id="KW-1185">Reference proteome</keyword>
<keyword evidence="2" id="KW-1133">Transmembrane helix</keyword>
<keyword evidence="3" id="KW-0328">Glycosyltransferase</keyword>
<dbReference type="AlphaFoldDB" id="A0ABD3DU81"/>
<gene>
    <name evidence="3" type="primary">MUR3_2</name>
    <name evidence="3" type="ORF">CASFOL_010227</name>
</gene>